<accession>A0AAW9QC88</accession>
<dbReference type="AlphaFoldDB" id="A0AAW9QC88"/>
<keyword evidence="1" id="KW-0238">DNA-binding</keyword>
<dbReference type="Gene3D" id="1.10.260.40">
    <property type="entry name" value="lambda repressor-like DNA-binding domains"/>
    <property type="match status" value="1"/>
</dbReference>
<protein>
    <submittedName>
        <fullName evidence="3">XRE family transcriptional regulator</fullName>
    </submittedName>
</protein>
<dbReference type="InterPro" id="IPR011051">
    <property type="entry name" value="RmlC_Cupin_sf"/>
</dbReference>
<gene>
    <name evidence="3" type="ORF">V4F39_10850</name>
</gene>
<organism evidence="3 4">
    <name type="scientific">Aquincola agrisoli</name>
    <dbReference type="NCBI Taxonomy" id="3119538"/>
    <lineage>
        <taxon>Bacteria</taxon>
        <taxon>Pseudomonadati</taxon>
        <taxon>Pseudomonadota</taxon>
        <taxon>Betaproteobacteria</taxon>
        <taxon>Burkholderiales</taxon>
        <taxon>Sphaerotilaceae</taxon>
        <taxon>Aquincola</taxon>
    </lineage>
</organism>
<dbReference type="InterPro" id="IPR013096">
    <property type="entry name" value="Cupin_2"/>
</dbReference>
<dbReference type="Pfam" id="PF01381">
    <property type="entry name" value="HTH_3"/>
    <property type="match status" value="1"/>
</dbReference>
<dbReference type="SMART" id="SM00530">
    <property type="entry name" value="HTH_XRE"/>
    <property type="match status" value="1"/>
</dbReference>
<dbReference type="InterPro" id="IPR050807">
    <property type="entry name" value="TransReg_Diox_bact_type"/>
</dbReference>
<feature type="domain" description="HTH cro/C1-type" evidence="2">
    <location>
        <begin position="27"/>
        <end position="81"/>
    </location>
</feature>
<dbReference type="Gene3D" id="2.60.120.10">
    <property type="entry name" value="Jelly Rolls"/>
    <property type="match status" value="1"/>
</dbReference>
<evidence type="ECO:0000259" key="2">
    <source>
        <dbReference type="PROSITE" id="PS50943"/>
    </source>
</evidence>
<dbReference type="SUPFAM" id="SSF47413">
    <property type="entry name" value="lambda repressor-like DNA-binding domains"/>
    <property type="match status" value="1"/>
</dbReference>
<dbReference type="PANTHER" id="PTHR46797:SF10">
    <property type="entry name" value="BLR1115 PROTEIN"/>
    <property type="match status" value="1"/>
</dbReference>
<evidence type="ECO:0000313" key="4">
    <source>
        <dbReference type="Proteomes" id="UP001336250"/>
    </source>
</evidence>
<dbReference type="InterPro" id="IPR001387">
    <property type="entry name" value="Cro/C1-type_HTH"/>
</dbReference>
<dbReference type="EMBL" id="JAZIBG010000024">
    <property type="protein sequence ID" value="MEF7614407.1"/>
    <property type="molecule type" value="Genomic_DNA"/>
</dbReference>
<proteinExistence type="predicted"/>
<dbReference type="InterPro" id="IPR010982">
    <property type="entry name" value="Lambda_DNA-bd_dom_sf"/>
</dbReference>
<name>A0AAW9QC88_9BURK</name>
<evidence type="ECO:0000256" key="1">
    <source>
        <dbReference type="ARBA" id="ARBA00023125"/>
    </source>
</evidence>
<dbReference type="CDD" id="cd00093">
    <property type="entry name" value="HTH_XRE"/>
    <property type="match status" value="1"/>
</dbReference>
<sequence length="204" mass="22543">MKKAPAKKTSTRVEEPSDHLARLSQALRDRRRRAHLSIERLAELSGVSRSMISKVERAEATPSTSVLSKIAVALDITFSDLLAEQEEQEVVLLPARVQPVIQDRESGFTRRCLSPILPGRGIDWVLSTLPSGATTGELSAHRRGTEEYIYVLTGTLEASVGQATHRLEAGDAIFFQAAATHQFFNPGQGDCQYFLVIDSSRLRR</sequence>
<dbReference type="SUPFAM" id="SSF51182">
    <property type="entry name" value="RmlC-like cupins"/>
    <property type="match status" value="1"/>
</dbReference>
<dbReference type="GO" id="GO:0005829">
    <property type="term" value="C:cytosol"/>
    <property type="evidence" value="ECO:0007669"/>
    <property type="project" value="TreeGrafter"/>
</dbReference>
<reference evidence="3 4" key="1">
    <citation type="submission" date="2024-02" db="EMBL/GenBank/DDBJ databases">
        <title>Genome sequence of Aquincola sp. MAHUQ-54.</title>
        <authorList>
            <person name="Huq M.A."/>
        </authorList>
    </citation>
    <scope>NUCLEOTIDE SEQUENCE [LARGE SCALE GENOMIC DNA]</scope>
    <source>
        <strain evidence="3 4">MAHUQ-54</strain>
    </source>
</reference>
<dbReference type="InterPro" id="IPR014710">
    <property type="entry name" value="RmlC-like_jellyroll"/>
</dbReference>
<dbReference type="PROSITE" id="PS50943">
    <property type="entry name" value="HTH_CROC1"/>
    <property type="match status" value="1"/>
</dbReference>
<dbReference type="PANTHER" id="PTHR46797">
    <property type="entry name" value="HTH-TYPE TRANSCRIPTIONAL REGULATOR"/>
    <property type="match status" value="1"/>
</dbReference>
<keyword evidence="4" id="KW-1185">Reference proteome</keyword>
<dbReference type="CDD" id="cd02209">
    <property type="entry name" value="cupin_XRE_C"/>
    <property type="match status" value="1"/>
</dbReference>
<dbReference type="GO" id="GO:0003700">
    <property type="term" value="F:DNA-binding transcription factor activity"/>
    <property type="evidence" value="ECO:0007669"/>
    <property type="project" value="TreeGrafter"/>
</dbReference>
<dbReference type="RefSeq" id="WP_332289383.1">
    <property type="nucleotide sequence ID" value="NZ_JAZIBG010000024.1"/>
</dbReference>
<evidence type="ECO:0000313" key="3">
    <source>
        <dbReference type="EMBL" id="MEF7614407.1"/>
    </source>
</evidence>
<dbReference type="Proteomes" id="UP001336250">
    <property type="component" value="Unassembled WGS sequence"/>
</dbReference>
<dbReference type="Pfam" id="PF07883">
    <property type="entry name" value="Cupin_2"/>
    <property type="match status" value="1"/>
</dbReference>
<comment type="caution">
    <text evidence="3">The sequence shown here is derived from an EMBL/GenBank/DDBJ whole genome shotgun (WGS) entry which is preliminary data.</text>
</comment>
<dbReference type="GO" id="GO:0003677">
    <property type="term" value="F:DNA binding"/>
    <property type="evidence" value="ECO:0007669"/>
    <property type="project" value="UniProtKB-KW"/>
</dbReference>